<comment type="caution">
    <text evidence="2">The sequence shown here is derived from an EMBL/GenBank/DDBJ whole genome shotgun (WGS) entry which is preliminary data.</text>
</comment>
<reference evidence="2 3" key="1">
    <citation type="journal article" date="2020" name="bioRxiv">
        <title>Sequence and annotation of 42 cannabis genomes reveals extensive copy number variation in cannabinoid synthesis and pathogen resistance genes.</title>
        <authorList>
            <person name="Mckernan K.J."/>
            <person name="Helbert Y."/>
            <person name="Kane L.T."/>
            <person name="Ebling H."/>
            <person name="Zhang L."/>
            <person name="Liu B."/>
            <person name="Eaton Z."/>
            <person name="Mclaughlin S."/>
            <person name="Kingan S."/>
            <person name="Baybayan P."/>
            <person name="Concepcion G."/>
            <person name="Jordan M."/>
            <person name="Riva A."/>
            <person name="Barbazuk W."/>
            <person name="Harkins T."/>
        </authorList>
    </citation>
    <scope>NUCLEOTIDE SEQUENCE [LARGE SCALE GENOMIC DNA]</scope>
    <source>
        <strain evidence="3">cv. Jamaican Lion 4</strain>
        <tissue evidence="2">Leaf</tissue>
    </source>
</reference>
<evidence type="ECO:0000313" key="3">
    <source>
        <dbReference type="Proteomes" id="UP000525078"/>
    </source>
</evidence>
<dbReference type="SUPFAM" id="SSF53098">
    <property type="entry name" value="Ribonuclease H-like"/>
    <property type="match status" value="1"/>
</dbReference>
<gene>
    <name evidence="2" type="ORF">F8388_023515</name>
</gene>
<feature type="domain" description="RNase H type-1" evidence="1">
    <location>
        <begin position="2"/>
        <end position="107"/>
    </location>
</feature>
<dbReference type="GO" id="GO:0003676">
    <property type="term" value="F:nucleic acid binding"/>
    <property type="evidence" value="ECO:0007669"/>
    <property type="project" value="InterPro"/>
</dbReference>
<dbReference type="Gene3D" id="3.30.420.10">
    <property type="entry name" value="Ribonuclease H-like superfamily/Ribonuclease H"/>
    <property type="match status" value="1"/>
</dbReference>
<dbReference type="EMBL" id="JAATIP010000051">
    <property type="protein sequence ID" value="KAF4383823.1"/>
    <property type="molecule type" value="Genomic_DNA"/>
</dbReference>
<dbReference type="PANTHER" id="PTHR47723:SF21">
    <property type="entry name" value="POLYNUCLEOTIDYL TRANSFERASE, RIBONUCLEASE H-LIKE SUPERFAMILY PROTEIN"/>
    <property type="match status" value="1"/>
</dbReference>
<accession>A0A7J6GLR1</accession>
<protein>
    <recommendedName>
        <fullName evidence="1">RNase H type-1 domain-containing protein</fullName>
    </recommendedName>
</protein>
<dbReference type="AlphaFoldDB" id="A0A7J6GLR1"/>
<proteinExistence type="predicted"/>
<dbReference type="Proteomes" id="UP000525078">
    <property type="component" value="Unassembled WGS sequence"/>
</dbReference>
<dbReference type="GO" id="GO:0004523">
    <property type="term" value="F:RNA-DNA hybrid ribonuclease activity"/>
    <property type="evidence" value="ECO:0007669"/>
    <property type="project" value="InterPro"/>
</dbReference>
<evidence type="ECO:0000259" key="1">
    <source>
        <dbReference type="Pfam" id="PF13456"/>
    </source>
</evidence>
<dbReference type="InterPro" id="IPR044730">
    <property type="entry name" value="RNase_H-like_dom_plant"/>
</dbReference>
<dbReference type="InterPro" id="IPR053151">
    <property type="entry name" value="RNase_H-like"/>
</dbReference>
<name>A0A7J6GLR1_CANSA</name>
<organism evidence="2 3">
    <name type="scientific">Cannabis sativa</name>
    <name type="common">Hemp</name>
    <name type="synonym">Marijuana</name>
    <dbReference type="NCBI Taxonomy" id="3483"/>
    <lineage>
        <taxon>Eukaryota</taxon>
        <taxon>Viridiplantae</taxon>
        <taxon>Streptophyta</taxon>
        <taxon>Embryophyta</taxon>
        <taxon>Tracheophyta</taxon>
        <taxon>Spermatophyta</taxon>
        <taxon>Magnoliopsida</taxon>
        <taxon>eudicotyledons</taxon>
        <taxon>Gunneridae</taxon>
        <taxon>Pentapetalae</taxon>
        <taxon>rosids</taxon>
        <taxon>fabids</taxon>
        <taxon>Rosales</taxon>
        <taxon>Cannabaceae</taxon>
        <taxon>Cannabis</taxon>
    </lineage>
</organism>
<evidence type="ECO:0000313" key="2">
    <source>
        <dbReference type="EMBL" id="KAF4383823.1"/>
    </source>
</evidence>
<dbReference type="Pfam" id="PF13456">
    <property type="entry name" value="RVT_3"/>
    <property type="match status" value="1"/>
</dbReference>
<dbReference type="PANTHER" id="PTHR47723">
    <property type="entry name" value="OS05G0353850 PROTEIN"/>
    <property type="match status" value="1"/>
</dbReference>
<dbReference type="InterPro" id="IPR036397">
    <property type="entry name" value="RNaseH_sf"/>
</dbReference>
<dbReference type="InterPro" id="IPR002156">
    <property type="entry name" value="RNaseH_domain"/>
</dbReference>
<sequence>MIVQTHNHETIKALATPWKGIHQPLIMEAHSLQYALKWCQEQSLLIHQIESDCKTLVDAIICDYSKNLHLQEFITQINSFLSSFPQASVSYAPRKANDAAHHLAKHARLI</sequence>
<dbReference type="InterPro" id="IPR012337">
    <property type="entry name" value="RNaseH-like_sf"/>
</dbReference>
<dbReference type="CDD" id="cd06222">
    <property type="entry name" value="RNase_H_like"/>
    <property type="match status" value="1"/>
</dbReference>